<dbReference type="InterPro" id="IPR006076">
    <property type="entry name" value="FAD-dep_OxRdtase"/>
</dbReference>
<name>A0A1H8L523_9RHOB</name>
<dbReference type="InterPro" id="IPR036188">
    <property type="entry name" value="FAD/NAD-bd_sf"/>
</dbReference>
<evidence type="ECO:0000256" key="1">
    <source>
        <dbReference type="ARBA" id="ARBA00023002"/>
    </source>
</evidence>
<dbReference type="SUPFAM" id="SSF51971">
    <property type="entry name" value="Nucleotide-binding domain"/>
    <property type="match status" value="1"/>
</dbReference>
<dbReference type="Pfam" id="PF01266">
    <property type="entry name" value="DAO"/>
    <property type="match status" value="1"/>
</dbReference>
<sequence length="346" mass="36055">MARHEVTVRGGGIFGLACAYTLARRGAQVRLIETQRIGAGASGGLVGALAPHVPEQWNPKKQFQLESLLMAEAFWAGVSAASGLHSGYARLGRLQPLVDAQAVATAQARSASAQGLWQGQAHWHVIPATCAAWEPASPSGLLIHDTLSARLHPRMAAAALAAAITALGGEVVIGDAKERGQVLHATGAAGLAALSDALGRPVGGGQKGQALALRFDAANQPQLYVDSLHIVPHADGSVAIGSTSERDYTDPTSTDASLDALHARAIAALPCLRDAPVIDRWAGLRPRSRSRAPMLGAWPGRPGHFIANGGFKIGFGMAPKVAQVMADLLLENHDTIPQGFRVEDNL</sequence>
<keyword evidence="4" id="KW-1185">Reference proteome</keyword>
<dbReference type="PANTHER" id="PTHR13847">
    <property type="entry name" value="SARCOSINE DEHYDROGENASE-RELATED"/>
    <property type="match status" value="1"/>
</dbReference>
<accession>A0A1H8L523</accession>
<gene>
    <name evidence="3" type="ORF">SAMN04488103_110106</name>
</gene>
<reference evidence="3 4" key="1">
    <citation type="submission" date="2016-10" db="EMBL/GenBank/DDBJ databases">
        <authorList>
            <person name="de Groot N.N."/>
        </authorList>
    </citation>
    <scope>NUCLEOTIDE SEQUENCE [LARGE SCALE GENOMIC DNA]</scope>
    <source>
        <strain evidence="3 4">DSM 3857</strain>
    </source>
</reference>
<keyword evidence="1" id="KW-0560">Oxidoreductase</keyword>
<dbReference type="AlphaFoldDB" id="A0A1H8L523"/>
<proteinExistence type="predicted"/>
<feature type="domain" description="FAD dependent oxidoreductase" evidence="2">
    <location>
        <begin position="6"/>
        <end position="328"/>
    </location>
</feature>
<dbReference type="GO" id="GO:0005737">
    <property type="term" value="C:cytoplasm"/>
    <property type="evidence" value="ECO:0007669"/>
    <property type="project" value="TreeGrafter"/>
</dbReference>
<dbReference type="GO" id="GO:0016491">
    <property type="term" value="F:oxidoreductase activity"/>
    <property type="evidence" value="ECO:0007669"/>
    <property type="project" value="UniProtKB-KW"/>
</dbReference>
<dbReference type="OrthoDB" id="7818064at2"/>
<evidence type="ECO:0000259" key="2">
    <source>
        <dbReference type="Pfam" id="PF01266"/>
    </source>
</evidence>
<dbReference type="EMBL" id="FOCE01000010">
    <property type="protein sequence ID" value="SEO00244.1"/>
    <property type="molecule type" value="Genomic_DNA"/>
</dbReference>
<dbReference type="Proteomes" id="UP000198761">
    <property type="component" value="Unassembled WGS sequence"/>
</dbReference>
<dbReference type="Gene3D" id="3.30.9.10">
    <property type="entry name" value="D-Amino Acid Oxidase, subunit A, domain 2"/>
    <property type="match status" value="2"/>
</dbReference>
<evidence type="ECO:0000313" key="3">
    <source>
        <dbReference type="EMBL" id="SEO00244.1"/>
    </source>
</evidence>
<organism evidence="3 4">
    <name type="scientific">Gemmobacter aquatilis</name>
    <dbReference type="NCBI Taxonomy" id="933059"/>
    <lineage>
        <taxon>Bacteria</taxon>
        <taxon>Pseudomonadati</taxon>
        <taxon>Pseudomonadota</taxon>
        <taxon>Alphaproteobacteria</taxon>
        <taxon>Rhodobacterales</taxon>
        <taxon>Paracoccaceae</taxon>
        <taxon>Gemmobacter</taxon>
    </lineage>
</organism>
<dbReference type="Gene3D" id="3.50.50.60">
    <property type="entry name" value="FAD/NAD(P)-binding domain"/>
    <property type="match status" value="2"/>
</dbReference>
<dbReference type="RefSeq" id="WP_091303092.1">
    <property type="nucleotide sequence ID" value="NZ_FOCE01000010.1"/>
</dbReference>
<dbReference type="STRING" id="933059.SAMN04488103_110106"/>
<dbReference type="PANTHER" id="PTHR13847:SF289">
    <property type="entry name" value="GLYCINE OXIDASE"/>
    <property type="match status" value="1"/>
</dbReference>
<dbReference type="SUPFAM" id="SSF54373">
    <property type="entry name" value="FAD-linked reductases, C-terminal domain"/>
    <property type="match status" value="1"/>
</dbReference>
<protein>
    <submittedName>
        <fullName evidence="3">Glycine/D-amino acid oxidase</fullName>
    </submittedName>
</protein>
<evidence type="ECO:0000313" key="4">
    <source>
        <dbReference type="Proteomes" id="UP000198761"/>
    </source>
</evidence>